<evidence type="ECO:0000313" key="3">
    <source>
        <dbReference type="Proteomes" id="UP000655225"/>
    </source>
</evidence>
<protein>
    <submittedName>
        <fullName evidence="2">Uncharacterized protein</fullName>
    </submittedName>
</protein>
<feature type="compositionally biased region" description="Polar residues" evidence="1">
    <location>
        <begin position="1"/>
        <end position="15"/>
    </location>
</feature>
<feature type="region of interest" description="Disordered" evidence="1">
    <location>
        <begin position="1"/>
        <end position="43"/>
    </location>
</feature>
<evidence type="ECO:0000256" key="1">
    <source>
        <dbReference type="SAM" id="MobiDB-lite"/>
    </source>
</evidence>
<comment type="caution">
    <text evidence="2">The sequence shown here is derived from an EMBL/GenBank/DDBJ whole genome shotgun (WGS) entry which is preliminary data.</text>
</comment>
<proteinExistence type="predicted"/>
<sequence>MTSQRPDPAPSSSATPKRRGQNKLQRVEEAPQPMDVEANPLGTGVPLHHPPLAMLHQALGHVASCCKDSADW</sequence>
<gene>
    <name evidence="2" type="ORF">HHK36_013496</name>
</gene>
<dbReference type="AlphaFoldDB" id="A0A834Z6E5"/>
<name>A0A834Z6E5_TETSI</name>
<dbReference type="EMBL" id="JABCRI010000009">
    <property type="protein sequence ID" value="KAF8400200.1"/>
    <property type="molecule type" value="Genomic_DNA"/>
</dbReference>
<reference evidence="2 3" key="1">
    <citation type="submission" date="2020-04" db="EMBL/GenBank/DDBJ databases">
        <title>Plant Genome Project.</title>
        <authorList>
            <person name="Zhang R.-G."/>
        </authorList>
    </citation>
    <scope>NUCLEOTIDE SEQUENCE [LARGE SCALE GENOMIC DNA]</scope>
    <source>
        <strain evidence="2">YNK0</strain>
        <tissue evidence="2">Leaf</tissue>
    </source>
</reference>
<evidence type="ECO:0000313" key="2">
    <source>
        <dbReference type="EMBL" id="KAF8400200.1"/>
    </source>
</evidence>
<keyword evidence="3" id="KW-1185">Reference proteome</keyword>
<organism evidence="2 3">
    <name type="scientific">Tetracentron sinense</name>
    <name type="common">Spur-leaf</name>
    <dbReference type="NCBI Taxonomy" id="13715"/>
    <lineage>
        <taxon>Eukaryota</taxon>
        <taxon>Viridiplantae</taxon>
        <taxon>Streptophyta</taxon>
        <taxon>Embryophyta</taxon>
        <taxon>Tracheophyta</taxon>
        <taxon>Spermatophyta</taxon>
        <taxon>Magnoliopsida</taxon>
        <taxon>Trochodendrales</taxon>
        <taxon>Trochodendraceae</taxon>
        <taxon>Tetracentron</taxon>
    </lineage>
</organism>
<accession>A0A834Z6E5</accession>
<dbReference type="Proteomes" id="UP000655225">
    <property type="component" value="Unassembled WGS sequence"/>
</dbReference>